<keyword evidence="4" id="KW-1185">Reference proteome</keyword>
<feature type="compositionally biased region" description="Polar residues" evidence="1">
    <location>
        <begin position="103"/>
        <end position="116"/>
    </location>
</feature>
<protein>
    <submittedName>
        <fullName evidence="5">IPPc domain-containing protein</fullName>
    </submittedName>
</protein>
<evidence type="ECO:0000256" key="1">
    <source>
        <dbReference type="SAM" id="MobiDB-lite"/>
    </source>
</evidence>
<proteinExistence type="predicted"/>
<feature type="compositionally biased region" description="Polar residues" evidence="1">
    <location>
        <begin position="160"/>
        <end position="177"/>
    </location>
</feature>
<dbReference type="InterPro" id="IPR036691">
    <property type="entry name" value="Endo/exonu/phosph_ase_sf"/>
</dbReference>
<evidence type="ECO:0000313" key="4">
    <source>
        <dbReference type="Proteomes" id="UP000095280"/>
    </source>
</evidence>
<sequence>DVEDETPRSSRQRRSGLSRLAEKRGLIASPTASNASLRSVGGTSGCGGDEALKSPGTNPGAGLPPPAPKAGGSRLLSRRKEQQPAVEDEGGTTGGVVRLGSSMKRSISSQDLASTSESQADMLMSTAVTSAAADDNSLGLDRLNDWDNSGSSRLGRLQQRRFQSSTSLANVPTDTRGSMSSLASNASSTMRKIPVSDVRNRTFLHGSLSANGLLGADQLDALIADRRVDIMAVTWNMAGLDSKSYPRSLESLLFPPDQEHVPDVYALCFQEVTPDIKELLLRCQATIGPNHVLFEFCRNKALLLAIFLRRDLIWFVSVPDTSFLSTRVAMATKGCAAICFTLFGTSMLFISSHFKRKILYFCLFVYLLIVRIRTRHLLIYAHMYLVHLYSTDDDANFEKRIHDYQKIITRLDLPKFTKPVRKSNDVTERFDYVIWSGDLNFRVRTGYGDRQRVDRVLTASTSPAEVPPDVADALTAGDELKMAQAEGKIFQNFLEGDIRFPPTYKFDINSDVYDTSNKQRVPSYTDRVLYRCRRPGTATVTAYNSIRELRCSDHRPVYAVINATIRPGVDSIPLAHGRFRHDIYVEGTRRRATQLDLSGLDARDKASQVCSVM</sequence>
<keyword evidence="2" id="KW-0812">Transmembrane</keyword>
<dbReference type="Pfam" id="PF22669">
    <property type="entry name" value="Exo_endo_phos2"/>
    <property type="match status" value="1"/>
</dbReference>
<reference evidence="5" key="1">
    <citation type="submission" date="2016-11" db="UniProtKB">
        <authorList>
            <consortium name="WormBaseParasite"/>
        </authorList>
    </citation>
    <scope>IDENTIFICATION</scope>
</reference>
<dbReference type="SMART" id="SM00128">
    <property type="entry name" value="IPPc"/>
    <property type="match status" value="1"/>
</dbReference>
<keyword evidence="2" id="KW-1133">Transmembrane helix</keyword>
<dbReference type="GO" id="GO:0046856">
    <property type="term" value="P:phosphatidylinositol dephosphorylation"/>
    <property type="evidence" value="ECO:0007669"/>
    <property type="project" value="InterPro"/>
</dbReference>
<dbReference type="InterPro" id="IPR000300">
    <property type="entry name" value="IPPc"/>
</dbReference>
<evidence type="ECO:0000313" key="5">
    <source>
        <dbReference type="WBParaSite" id="maker-uti_cns_0004097-snap-gene-0.5-mRNA-1"/>
    </source>
</evidence>
<dbReference type="WBParaSite" id="maker-uti_cns_0004097-snap-gene-0.5-mRNA-1">
    <property type="protein sequence ID" value="maker-uti_cns_0004097-snap-gene-0.5-mRNA-1"/>
    <property type="gene ID" value="maker-uti_cns_0004097-snap-gene-0.5"/>
</dbReference>
<feature type="region of interest" description="Disordered" evidence="1">
    <location>
        <begin position="160"/>
        <end position="186"/>
    </location>
</feature>
<dbReference type="PANTHER" id="PTHR47039">
    <property type="entry name" value="INOSITOL POLYPHOSPHATE 5-PHOSPHATASE E"/>
    <property type="match status" value="1"/>
</dbReference>
<keyword evidence="2" id="KW-0472">Membrane</keyword>
<accession>A0A1I8H356</accession>
<feature type="domain" description="Inositol polyphosphate-related phosphatase" evidence="3">
    <location>
        <begin position="226"/>
        <end position="569"/>
    </location>
</feature>
<dbReference type="Proteomes" id="UP000095280">
    <property type="component" value="Unplaced"/>
</dbReference>
<feature type="transmembrane region" description="Helical" evidence="2">
    <location>
        <begin position="334"/>
        <end position="352"/>
    </location>
</feature>
<feature type="transmembrane region" description="Helical" evidence="2">
    <location>
        <begin position="358"/>
        <end position="374"/>
    </location>
</feature>
<dbReference type="GO" id="GO:0016791">
    <property type="term" value="F:phosphatase activity"/>
    <property type="evidence" value="ECO:0007669"/>
    <property type="project" value="InterPro"/>
</dbReference>
<dbReference type="InterPro" id="IPR053321">
    <property type="entry name" value="IPP-5-Phosphatase_Type_IV"/>
</dbReference>
<dbReference type="Gene3D" id="3.60.10.10">
    <property type="entry name" value="Endonuclease/exonuclease/phosphatase"/>
    <property type="match status" value="2"/>
</dbReference>
<feature type="region of interest" description="Disordered" evidence="1">
    <location>
        <begin position="1"/>
        <end position="116"/>
    </location>
</feature>
<dbReference type="PANTHER" id="PTHR47039:SF1">
    <property type="entry name" value="INOSITOL POLYPHOSPHATE 5-PHOSPHATASE E"/>
    <property type="match status" value="1"/>
</dbReference>
<evidence type="ECO:0000259" key="3">
    <source>
        <dbReference type="SMART" id="SM00128"/>
    </source>
</evidence>
<dbReference type="AlphaFoldDB" id="A0A1I8H356"/>
<dbReference type="SUPFAM" id="SSF56219">
    <property type="entry name" value="DNase I-like"/>
    <property type="match status" value="1"/>
</dbReference>
<name>A0A1I8H356_9PLAT</name>
<organism evidence="4 5">
    <name type="scientific">Macrostomum lignano</name>
    <dbReference type="NCBI Taxonomy" id="282301"/>
    <lineage>
        <taxon>Eukaryota</taxon>
        <taxon>Metazoa</taxon>
        <taxon>Spiralia</taxon>
        <taxon>Lophotrochozoa</taxon>
        <taxon>Platyhelminthes</taxon>
        <taxon>Rhabditophora</taxon>
        <taxon>Macrostomorpha</taxon>
        <taxon>Macrostomida</taxon>
        <taxon>Macrostomidae</taxon>
        <taxon>Macrostomum</taxon>
    </lineage>
</organism>
<evidence type="ECO:0000256" key="2">
    <source>
        <dbReference type="SAM" id="Phobius"/>
    </source>
</evidence>